<name>A0A914P639_9BILA</name>
<dbReference type="InterPro" id="IPR005312">
    <property type="entry name" value="DUF1759"/>
</dbReference>
<reference evidence="2" key="1">
    <citation type="submission" date="2022-11" db="UniProtKB">
        <authorList>
            <consortium name="WormBaseParasite"/>
        </authorList>
    </citation>
    <scope>IDENTIFICATION</scope>
</reference>
<dbReference type="PANTHER" id="PTHR47331">
    <property type="entry name" value="PHD-TYPE DOMAIN-CONTAINING PROTEIN"/>
    <property type="match status" value="1"/>
</dbReference>
<dbReference type="Pfam" id="PF03564">
    <property type="entry name" value="DUF1759"/>
    <property type="match status" value="1"/>
</dbReference>
<dbReference type="Proteomes" id="UP000887578">
    <property type="component" value="Unplaced"/>
</dbReference>
<evidence type="ECO:0000313" key="1">
    <source>
        <dbReference type="Proteomes" id="UP000887578"/>
    </source>
</evidence>
<keyword evidence="1" id="KW-1185">Reference proteome</keyword>
<organism evidence="1 2">
    <name type="scientific">Panagrolaimus davidi</name>
    <dbReference type="NCBI Taxonomy" id="227884"/>
    <lineage>
        <taxon>Eukaryota</taxon>
        <taxon>Metazoa</taxon>
        <taxon>Ecdysozoa</taxon>
        <taxon>Nematoda</taxon>
        <taxon>Chromadorea</taxon>
        <taxon>Rhabditida</taxon>
        <taxon>Tylenchina</taxon>
        <taxon>Panagrolaimomorpha</taxon>
        <taxon>Panagrolaimoidea</taxon>
        <taxon>Panagrolaimidae</taxon>
        <taxon>Panagrolaimus</taxon>
    </lineage>
</organism>
<evidence type="ECO:0000313" key="2">
    <source>
        <dbReference type="WBParaSite" id="PDA_v2.g10569.t1"/>
    </source>
</evidence>
<dbReference type="AlphaFoldDB" id="A0A914P639"/>
<protein>
    <submittedName>
        <fullName evidence="2">Uncharacterized protein</fullName>
    </submittedName>
</protein>
<dbReference type="WBParaSite" id="PDA_v2.g10569.t1">
    <property type="protein sequence ID" value="PDA_v2.g10569.t1"/>
    <property type="gene ID" value="PDA_v2.g10569"/>
</dbReference>
<sequence>MSGNLRNALAMAFTRQQQRVNDAQTFLANNGNYTKARENEGLVLIGKLETSHREYDGIDKNWQALIATINDADEKDAEQKVYDQHAFDISDPQKVPFNKIMADILEAASDIKVECNIIQQTLAAVALPVAPVVATTPSGIAATTITIPSQIVLLNNPGPETKQRLYKGDPGDYKGFVEDWDSTVGNRTDITNVVKLQLLKQRLDGPAFDAVHRFNTDAGYAEALKKLKQRFGRDQDAISILLKKLELPVKDKSDLDAVRKAFDDFEFYLTTLGSYGVDMEAAIFKISLQKKLPVEIRFALANYERGLASGDATVTEYRKEADLILADFQRIYGRFLPQNEESNKQYSSGRVVAAVTNSVGRNQQLNLDNKKRSSKLQCGFCEDFHKSEDCLKCTTLDEAKKLAKVKKLCFKCFGVNHTSKSCDRKMICKICGKNHHSHYCKKKRTLRKRDKKKEVPDAVKKSENEETILITKEVMVSNPQNPSKRQYVLVFVDPGSQVNLVDEKLSKSLNLHAVGKAADFHGPDGKKFSAGKSFALNLHLADGSVFPVNAHGTPNMVKKVLVPKITIDNCESHANKPLPVTTGNPKLLLSMKEFEALILHEKRKKLKNGFSIIRSKIGKIICGNGPVEGPKRSDLTQIVATIVNQQSLEKAVINRATAINFIGEVDNPNKVLLDSENELGKSSEVVNFGNFFPKNKATVKKKLPKFLGKQQFLKLKFYAAEKLKNLFVENHVLALKQDLFVGMRKYAIKALILLNYKKKRKCQK</sequence>
<proteinExistence type="predicted"/>
<accession>A0A914P639</accession>